<gene>
    <name evidence="7 11" type="primary">aroQ</name>
    <name evidence="11" type="ORF">DOP62_07630</name>
</gene>
<comment type="catalytic activity">
    <reaction evidence="1 7">
        <text>3-dehydroquinate = 3-dehydroshikimate + H2O</text>
        <dbReference type="Rhea" id="RHEA:21096"/>
        <dbReference type="ChEBI" id="CHEBI:15377"/>
        <dbReference type="ChEBI" id="CHEBI:16630"/>
        <dbReference type="ChEBI" id="CHEBI:32364"/>
        <dbReference type="EC" id="4.2.1.10"/>
    </reaction>
</comment>
<keyword evidence="7" id="KW-0057">Aromatic amino acid biosynthesis</keyword>
<dbReference type="NCBIfam" id="NF003806">
    <property type="entry name" value="PRK05395.1-3"/>
    <property type="match status" value="1"/>
</dbReference>
<dbReference type="SUPFAM" id="SSF52304">
    <property type="entry name" value="Type II 3-dehydroquinate dehydratase"/>
    <property type="match status" value="1"/>
</dbReference>
<evidence type="ECO:0000256" key="9">
    <source>
        <dbReference type="PIRSR" id="PIRSR001399-2"/>
    </source>
</evidence>
<dbReference type="Pfam" id="PF01220">
    <property type="entry name" value="DHquinase_II"/>
    <property type="match status" value="1"/>
</dbReference>
<dbReference type="GO" id="GO:0009423">
    <property type="term" value="P:chorismate biosynthetic process"/>
    <property type="evidence" value="ECO:0007669"/>
    <property type="project" value="UniProtKB-UniRule"/>
</dbReference>
<dbReference type="EMBL" id="CP030139">
    <property type="protein sequence ID" value="AZB72595.1"/>
    <property type="molecule type" value="Genomic_DNA"/>
</dbReference>
<comment type="similarity">
    <text evidence="3 7">Belongs to the type-II 3-dehydroquinase family.</text>
</comment>
<dbReference type="NCBIfam" id="NF003805">
    <property type="entry name" value="PRK05395.1-2"/>
    <property type="match status" value="1"/>
</dbReference>
<feature type="binding site" evidence="7 9">
    <location>
        <position position="87"/>
    </location>
    <ligand>
        <name>substrate</name>
    </ligand>
</feature>
<dbReference type="PROSITE" id="PS01029">
    <property type="entry name" value="DEHYDROQUINASE_II"/>
    <property type="match status" value="1"/>
</dbReference>
<feature type="active site" description="Proton acceptor" evidence="7 8">
    <location>
        <position position="23"/>
    </location>
</feature>
<dbReference type="Proteomes" id="UP000267249">
    <property type="component" value="Chromosome"/>
</dbReference>
<evidence type="ECO:0000256" key="6">
    <source>
        <dbReference type="ARBA" id="ARBA00023239"/>
    </source>
</evidence>
<organism evidence="11 12">
    <name type="scientific">Synechococcus elongatus PCC 11801</name>
    <dbReference type="NCBI Taxonomy" id="2219813"/>
    <lineage>
        <taxon>Bacteria</taxon>
        <taxon>Bacillati</taxon>
        <taxon>Cyanobacteriota</taxon>
        <taxon>Cyanophyceae</taxon>
        <taxon>Synechococcales</taxon>
        <taxon>Synechococcaceae</taxon>
        <taxon>Synechococcus</taxon>
    </lineage>
</organism>
<dbReference type="NCBIfam" id="TIGR01088">
    <property type="entry name" value="aroQ"/>
    <property type="match status" value="1"/>
</dbReference>
<keyword evidence="6 7" id="KW-0456">Lyase</keyword>
<evidence type="ECO:0000256" key="1">
    <source>
        <dbReference type="ARBA" id="ARBA00001864"/>
    </source>
</evidence>
<dbReference type="Gene3D" id="3.40.50.9100">
    <property type="entry name" value="Dehydroquinase, class II"/>
    <property type="match status" value="1"/>
</dbReference>
<feature type="active site" description="Proton donor" evidence="7 8">
    <location>
        <position position="100"/>
    </location>
</feature>
<sequence length="149" mass="15868">MLKILVLHGPNLNLLGLREPTIYGQTSLAEINTDLVQLGQSLGAAVSILQSNHEGALVDAIHAARGEQDGLVINAGAYTHTSVAIRDAIAGTQIPTVEVHLSNIHQRESFRHHSYLAAVVLGQICGFGPDSYQLGLRAIINHLQAVKAV</sequence>
<keyword evidence="7" id="KW-0028">Amino-acid biosynthesis</keyword>
<evidence type="ECO:0000256" key="4">
    <source>
        <dbReference type="ARBA" id="ARBA00011193"/>
    </source>
</evidence>
<dbReference type="RefSeq" id="WP_208672729.1">
    <property type="nucleotide sequence ID" value="NZ_CP030139.2"/>
</dbReference>
<protein>
    <recommendedName>
        <fullName evidence="5 7">3-dehydroquinate dehydratase</fullName>
        <shortName evidence="7">3-dehydroquinase</shortName>
        <ecNumber evidence="5 7">4.2.1.10</ecNumber>
    </recommendedName>
    <alternativeName>
        <fullName evidence="7">Type II DHQase</fullName>
    </alternativeName>
</protein>
<evidence type="ECO:0000256" key="2">
    <source>
        <dbReference type="ARBA" id="ARBA00004902"/>
    </source>
</evidence>
<evidence type="ECO:0000256" key="10">
    <source>
        <dbReference type="PIRSR" id="PIRSR001399-3"/>
    </source>
</evidence>
<dbReference type="InterPro" id="IPR018509">
    <property type="entry name" value="DHquinase_II_CS"/>
</dbReference>
<evidence type="ECO:0000256" key="8">
    <source>
        <dbReference type="PIRSR" id="PIRSR001399-1"/>
    </source>
</evidence>
<dbReference type="HAMAP" id="MF_00169">
    <property type="entry name" value="AroQ"/>
    <property type="match status" value="1"/>
</dbReference>
<dbReference type="PIRSF" id="PIRSF001399">
    <property type="entry name" value="DHquinase_II"/>
    <property type="match status" value="1"/>
</dbReference>
<feature type="site" description="Transition state stabilizer" evidence="7 10">
    <location>
        <position position="18"/>
    </location>
</feature>
<evidence type="ECO:0000313" key="11">
    <source>
        <dbReference type="EMBL" id="AZB72595.1"/>
    </source>
</evidence>
<name>A0AAN1UUH6_SYNEL</name>
<feature type="binding site" evidence="7 9">
    <location>
        <begin position="101"/>
        <end position="102"/>
    </location>
    <ligand>
        <name>substrate</name>
    </ligand>
</feature>
<reference evidence="11 12" key="1">
    <citation type="journal article" date="2018" name="Sci. Rep.">
        <title>Genome Features and Biochemical Characteristics of a Robust, Fast Growing and Naturally Transformable Cyanobacterium Synechococcus elongatus PCC 11801 Isolated from India.</title>
        <authorList>
            <person name="Jaiswal D."/>
            <person name="Sengupta A."/>
            <person name="Sohoni S."/>
            <person name="Sengupta S."/>
            <person name="Phadnavis A.G."/>
            <person name="Pakrasi H.B."/>
            <person name="Wangikar P.P."/>
        </authorList>
    </citation>
    <scope>NUCLEOTIDE SEQUENCE [LARGE SCALE GENOMIC DNA]</scope>
    <source>
        <strain evidence="11 12">PCC 11801</strain>
    </source>
</reference>
<dbReference type="NCBIfam" id="NF003804">
    <property type="entry name" value="PRK05395.1-1"/>
    <property type="match status" value="1"/>
</dbReference>
<dbReference type="NCBIfam" id="NF003807">
    <property type="entry name" value="PRK05395.1-4"/>
    <property type="match status" value="1"/>
</dbReference>
<dbReference type="GO" id="GO:0008652">
    <property type="term" value="P:amino acid biosynthetic process"/>
    <property type="evidence" value="ECO:0007669"/>
    <property type="project" value="UniProtKB-KW"/>
</dbReference>
<evidence type="ECO:0000256" key="7">
    <source>
        <dbReference type="HAMAP-Rule" id="MF_00169"/>
    </source>
</evidence>
<dbReference type="GO" id="GO:0003855">
    <property type="term" value="F:3-dehydroquinate dehydratase activity"/>
    <property type="evidence" value="ECO:0007669"/>
    <property type="project" value="UniProtKB-UniRule"/>
</dbReference>
<dbReference type="InterPro" id="IPR001874">
    <property type="entry name" value="DHquinase_II"/>
</dbReference>
<feature type="binding site" evidence="7 9">
    <location>
        <position position="80"/>
    </location>
    <ligand>
        <name>substrate</name>
    </ligand>
</feature>
<evidence type="ECO:0000256" key="5">
    <source>
        <dbReference type="ARBA" id="ARBA00012060"/>
    </source>
</evidence>
<dbReference type="PANTHER" id="PTHR21272">
    <property type="entry name" value="CATABOLIC 3-DEHYDROQUINASE"/>
    <property type="match status" value="1"/>
</dbReference>
<dbReference type="AlphaFoldDB" id="A0AAN1UUH6"/>
<evidence type="ECO:0000256" key="3">
    <source>
        <dbReference type="ARBA" id="ARBA00011037"/>
    </source>
</evidence>
<dbReference type="PANTHER" id="PTHR21272:SF3">
    <property type="entry name" value="CATABOLIC 3-DEHYDROQUINASE"/>
    <property type="match status" value="1"/>
</dbReference>
<feature type="binding site" evidence="7 9">
    <location>
        <position position="74"/>
    </location>
    <ligand>
        <name>substrate</name>
    </ligand>
</feature>
<dbReference type="InterPro" id="IPR036441">
    <property type="entry name" value="DHquinase_II_sf"/>
</dbReference>
<comment type="pathway">
    <text evidence="2 7">Metabolic intermediate biosynthesis; chorismate biosynthesis; chorismate from D-erythrose 4-phosphate and phosphoenolpyruvate: step 3/7.</text>
</comment>
<dbReference type="GO" id="GO:0019631">
    <property type="term" value="P:quinate catabolic process"/>
    <property type="evidence" value="ECO:0007669"/>
    <property type="project" value="TreeGrafter"/>
</dbReference>
<evidence type="ECO:0000313" key="12">
    <source>
        <dbReference type="Proteomes" id="UP000267249"/>
    </source>
</evidence>
<proteinExistence type="inferred from homology"/>
<comment type="function">
    <text evidence="7">Catalyzes a trans-dehydration via an enolate intermediate.</text>
</comment>
<accession>A0AAN1UUH6</accession>
<dbReference type="GO" id="GO:0009073">
    <property type="term" value="P:aromatic amino acid family biosynthetic process"/>
    <property type="evidence" value="ECO:0007669"/>
    <property type="project" value="UniProtKB-KW"/>
</dbReference>
<comment type="subunit">
    <text evidence="4 7">Homododecamer.</text>
</comment>
<dbReference type="EC" id="4.2.1.10" evidence="5 7"/>
<dbReference type="CDD" id="cd00466">
    <property type="entry name" value="DHQase_II"/>
    <property type="match status" value="1"/>
</dbReference>
<feature type="binding site" evidence="7 9">
    <location>
        <position position="111"/>
    </location>
    <ligand>
        <name>substrate</name>
    </ligand>
</feature>